<protein>
    <submittedName>
        <fullName evidence="10">PELP1 protein</fullName>
    </submittedName>
</protein>
<feature type="compositionally biased region" description="Acidic residues" evidence="7">
    <location>
        <begin position="1040"/>
        <end position="1052"/>
    </location>
</feature>
<dbReference type="Proteomes" id="UP000886611">
    <property type="component" value="Unassembled WGS sequence"/>
</dbReference>
<keyword evidence="4" id="KW-0963">Cytoplasm</keyword>
<feature type="region of interest" description="Disordered" evidence="7">
    <location>
        <begin position="759"/>
        <end position="781"/>
    </location>
</feature>
<dbReference type="PANTHER" id="PTHR34105:SF1">
    <property type="entry name" value="PROLINE-, GLUTAMIC ACID- AND LEUCINE-RICH PROTEIN 1"/>
    <property type="match status" value="1"/>
</dbReference>
<feature type="compositionally biased region" description="Acidic residues" evidence="7">
    <location>
        <begin position="856"/>
        <end position="930"/>
    </location>
</feature>
<dbReference type="InterPro" id="IPR016024">
    <property type="entry name" value="ARM-type_fold"/>
</dbReference>
<feature type="region of interest" description="Disordered" evidence="7">
    <location>
        <begin position="1001"/>
        <end position="1065"/>
    </location>
</feature>
<feature type="domain" description="PELP1 middle" evidence="8">
    <location>
        <begin position="490"/>
        <end position="558"/>
    </location>
</feature>
<dbReference type="GO" id="GO:0005737">
    <property type="term" value="C:cytoplasm"/>
    <property type="evidence" value="ECO:0007669"/>
    <property type="project" value="UniProtKB-SubCell"/>
</dbReference>
<feature type="compositionally biased region" description="Basic and acidic residues" evidence="7">
    <location>
        <begin position="1196"/>
        <end position="1222"/>
    </location>
</feature>
<reference evidence="10 11" key="1">
    <citation type="journal article" date="2021" name="Cell">
        <title>Tracing the genetic footprints of vertebrate landing in non-teleost ray-finned fishes.</title>
        <authorList>
            <person name="Bi X."/>
            <person name="Wang K."/>
            <person name="Yang L."/>
            <person name="Pan H."/>
            <person name="Jiang H."/>
            <person name="Wei Q."/>
            <person name="Fang M."/>
            <person name="Yu H."/>
            <person name="Zhu C."/>
            <person name="Cai Y."/>
            <person name="He Y."/>
            <person name="Gan X."/>
            <person name="Zeng H."/>
            <person name="Yu D."/>
            <person name="Zhu Y."/>
            <person name="Jiang H."/>
            <person name="Qiu Q."/>
            <person name="Yang H."/>
            <person name="Zhang Y.E."/>
            <person name="Wang W."/>
            <person name="Zhu M."/>
            <person name="He S."/>
            <person name="Zhang G."/>
        </authorList>
    </citation>
    <scope>NUCLEOTIDE SEQUENCE [LARGE SCALE GENOMIC DNA]</scope>
    <source>
        <strain evidence="10">Bchr_013</strain>
    </source>
</reference>
<feature type="region of interest" description="Disordered" evidence="7">
    <location>
        <begin position="1092"/>
        <end position="1252"/>
    </location>
</feature>
<proteinExistence type="inferred from homology"/>
<keyword evidence="11" id="KW-1185">Reference proteome</keyword>
<evidence type="ECO:0000256" key="6">
    <source>
        <dbReference type="ARBA" id="ARBA00023242"/>
    </source>
</evidence>
<evidence type="ECO:0000256" key="4">
    <source>
        <dbReference type="ARBA" id="ARBA00022490"/>
    </source>
</evidence>
<name>A0A8X7XMS0_POLSE</name>
<dbReference type="OrthoDB" id="20900at2759"/>
<dbReference type="InterPro" id="IPR012980">
    <property type="entry name" value="PELP1_middle"/>
</dbReference>
<evidence type="ECO:0000313" key="10">
    <source>
        <dbReference type="EMBL" id="KAG2468722.1"/>
    </source>
</evidence>
<accession>A0A8X7XMS0</accession>
<keyword evidence="6" id="KW-0539">Nucleus</keyword>
<feature type="compositionally biased region" description="Low complexity" evidence="7">
    <location>
        <begin position="830"/>
        <end position="843"/>
    </location>
</feature>
<evidence type="ECO:0000256" key="7">
    <source>
        <dbReference type="SAM" id="MobiDB-lite"/>
    </source>
</evidence>
<dbReference type="AlphaFoldDB" id="A0A8X7XMS0"/>
<comment type="caution">
    <text evidence="10">The sequence shown here is derived from an EMBL/GenBank/DDBJ whole genome shotgun (WGS) entry which is preliminary data.</text>
</comment>
<comment type="similarity">
    <text evidence="3">Belongs to the RIX1/PELP1 family.</text>
</comment>
<dbReference type="GO" id="GO:0006364">
    <property type="term" value="P:rRNA processing"/>
    <property type="evidence" value="ECO:0007669"/>
    <property type="project" value="TreeGrafter"/>
</dbReference>
<dbReference type="Pfam" id="PF08167">
    <property type="entry name" value="RIX1"/>
    <property type="match status" value="1"/>
</dbReference>
<dbReference type="Pfam" id="PF08166">
    <property type="entry name" value="PELP1_HEAT"/>
    <property type="match status" value="2"/>
</dbReference>
<evidence type="ECO:0000259" key="8">
    <source>
        <dbReference type="Pfam" id="PF08166"/>
    </source>
</evidence>
<evidence type="ECO:0000256" key="3">
    <source>
        <dbReference type="ARBA" id="ARBA00010511"/>
    </source>
</evidence>
<organism evidence="10 11">
    <name type="scientific">Polypterus senegalus</name>
    <name type="common">Senegal bichir</name>
    <dbReference type="NCBI Taxonomy" id="55291"/>
    <lineage>
        <taxon>Eukaryota</taxon>
        <taxon>Metazoa</taxon>
        <taxon>Chordata</taxon>
        <taxon>Craniata</taxon>
        <taxon>Vertebrata</taxon>
        <taxon>Euteleostomi</taxon>
        <taxon>Actinopterygii</taxon>
        <taxon>Polypteriformes</taxon>
        <taxon>Polypteridae</taxon>
        <taxon>Polypterus</taxon>
    </lineage>
</organism>
<evidence type="ECO:0000256" key="1">
    <source>
        <dbReference type="ARBA" id="ARBA00004123"/>
    </source>
</evidence>
<feature type="region of interest" description="Disordered" evidence="7">
    <location>
        <begin position="829"/>
        <end position="848"/>
    </location>
</feature>
<gene>
    <name evidence="10" type="primary">Pelp1</name>
    <name evidence="10" type="ORF">GTO96_0014703</name>
</gene>
<feature type="domain" description="PELP1 middle" evidence="8">
    <location>
        <begin position="338"/>
        <end position="392"/>
    </location>
</feature>
<comment type="subcellular location">
    <subcellularLocation>
        <location evidence="2">Cytoplasm</location>
    </subcellularLocation>
    <subcellularLocation>
        <location evidence="1">Nucleus</location>
    </subcellularLocation>
</comment>
<dbReference type="EMBL" id="JAATIS010000485">
    <property type="protein sequence ID" value="KAG2468722.1"/>
    <property type="molecule type" value="Genomic_DNA"/>
</dbReference>
<feature type="compositionally biased region" description="Polar residues" evidence="7">
    <location>
        <begin position="1097"/>
        <end position="1106"/>
    </location>
</feature>
<feature type="compositionally biased region" description="Basic and acidic residues" evidence="7">
    <location>
        <begin position="1154"/>
        <end position="1187"/>
    </location>
</feature>
<evidence type="ECO:0000259" key="9">
    <source>
        <dbReference type="Pfam" id="PF08167"/>
    </source>
</evidence>
<feature type="compositionally biased region" description="Basic and acidic residues" evidence="7">
    <location>
        <begin position="1053"/>
        <end position="1063"/>
    </location>
</feature>
<evidence type="ECO:0000256" key="2">
    <source>
        <dbReference type="ARBA" id="ARBA00004496"/>
    </source>
</evidence>
<feature type="non-terminal residue" evidence="10">
    <location>
        <position position="1"/>
    </location>
</feature>
<keyword evidence="5" id="KW-0677">Repeat</keyword>
<sequence length="1252" mass="137074">MAGLVSLSNIRLGSVKTRFEGLCIMAVMVKDSSTELFQQHCLTWLRSIQQIIQSQDPLQTMELAVHVLHDLLQYSSQLPELARNIGLNSIPGILTSLLSVKPECHIAAMEGMHACMTFYPRACGSLRGKLGAYFLSKMDSENTRMQELACSCYSILPTLGSGFSQGIKTSEAWAQQLQCILATAHSLLGQLYEGAETDPVIYMGPGVELNFSPLDERDPLFILRLSQRYAGLCQSLSKLLSIDVTVPVKLPVQDIINLVCRALAVTRKKLNWLGDGPLKMLVLPTIHFRTLDVLIALIETGGSRLIRYSTVLCHLFAQTLNAWSFTNDTILPGQQRAYSTVRVQVYKTVQIWVSVAGSSSGVLQGSANSSEVLLGHILSDITPGTDTIKLRTEKAMPELSNNIGKVGGKRTKGLDVHEATSHMQGYRKQESNANSDCCKAALKSLNLIIINSGTLLKEETHKKLQELVVPLLVGFQQHGSLAANGTQTSPYFSPENRKELYHVLLALLLVPSPRWPPPLQCAVRAFSLGLGDINIMVASFCREALAICNVLIHPRTPSIAHSFSLTAAASTQQTMGKPGMAELLPHPQGPTAFRAGVTPPFIPPNPSSCPQPSGPLSLPSLLSSSNSFQARHPMNLPNSATATLPCSSLLGSLENHLATDSAAQLSTTSDNLVGTGLMDVLSPHHAGLEESFSGAADGHKPVFVRYDKEEAEDVEISLESDSDDSVVIVPEGLLIKQPAPQSIAAQNQEGRLLEQDNVEGVGSAGGTSPKGQANNITGAVPGIGMPSATDTVLSTTSASSSVVASALANSFTSSITPLQTVPPTAVVEPQQAQYSSQQMLQQQSEEDSAVININSSDDDEEEEEEEEEEDDEEYPEEEGFYEDDEEEEDYEEYEDEECLEDLEEESEEEEEDGEMIDDDEEDLEDEEDLDHSEVMRTGHGTSFKLEHVEEEMTGLKARPCGRQEMQEDLYSDPVDLEEEGPVEIDEGDHSLVEIRDGEQEEVMSSEPAIHTVQSDEQEPMKSSVDDLVEKPLITLPVVSQEEESVLSQEDTSEQEKEEGKSEIMQEVTFIKNVPDKSASPVRESQVQIVLETEVQEKVSSTSTANSEPEHEQDQSVIKDQPEQDFADSSLSEKHIKEDVESKTDAEENVLIQDETGKGSKKDTETKQEEVSIKQAEVDIELRELEAKDPEEEEQPVDERGLKRKREEEPTADENPDKKKLTEEDSTAAMLADFVDCPPDEEEATPSFSKDDS</sequence>
<evidence type="ECO:0000313" key="11">
    <source>
        <dbReference type="Proteomes" id="UP000886611"/>
    </source>
</evidence>
<dbReference type="GO" id="GO:0005634">
    <property type="term" value="C:nucleus"/>
    <property type="evidence" value="ECO:0007669"/>
    <property type="project" value="UniProtKB-SubCell"/>
</dbReference>
<dbReference type="SUPFAM" id="SSF48371">
    <property type="entry name" value="ARM repeat"/>
    <property type="match status" value="1"/>
</dbReference>
<evidence type="ECO:0000256" key="5">
    <source>
        <dbReference type="ARBA" id="ARBA00022737"/>
    </source>
</evidence>
<feature type="region of interest" description="Disordered" evidence="7">
    <location>
        <begin position="854"/>
        <end position="944"/>
    </location>
</feature>
<dbReference type="PANTHER" id="PTHR34105">
    <property type="entry name" value="PROLINE-, GLUTAMIC ACID- AND LEUCINE-RICH PROTEIN 1"/>
    <property type="match status" value="1"/>
</dbReference>
<dbReference type="InterPro" id="IPR012583">
    <property type="entry name" value="RIX1_N"/>
</dbReference>
<feature type="domain" description="Pre-rRNA-processing protein RIX1 N-terminal" evidence="9">
    <location>
        <begin position="14"/>
        <end position="143"/>
    </location>
</feature>
<feature type="non-terminal residue" evidence="10">
    <location>
        <position position="1252"/>
    </location>
</feature>
<feature type="compositionally biased region" description="Basic and acidic residues" evidence="7">
    <location>
        <begin position="1130"/>
        <end position="1145"/>
    </location>
</feature>